<reference evidence="3 4" key="1">
    <citation type="submission" date="2019-03" db="EMBL/GenBank/DDBJ databases">
        <authorList>
            <person name="Gaulin E."/>
            <person name="Dumas B."/>
        </authorList>
    </citation>
    <scope>NUCLEOTIDE SEQUENCE [LARGE SCALE GENOMIC DNA]</scope>
    <source>
        <strain evidence="3">CBS 568.67</strain>
    </source>
</reference>
<accession>A0A485L2B5</accession>
<feature type="compositionally biased region" description="Polar residues" evidence="1">
    <location>
        <begin position="60"/>
        <end position="77"/>
    </location>
</feature>
<keyword evidence="4" id="KW-1185">Reference proteome</keyword>
<reference evidence="2" key="2">
    <citation type="submission" date="2019-06" db="EMBL/GenBank/DDBJ databases">
        <title>Genomics analysis of Aphanomyces spp. identifies a new class of oomycete effector associated with host adaptation.</title>
        <authorList>
            <person name="Gaulin E."/>
        </authorList>
    </citation>
    <scope>NUCLEOTIDE SEQUENCE</scope>
    <source>
        <strain evidence="2">CBS 578.67</strain>
    </source>
</reference>
<feature type="region of interest" description="Disordered" evidence="1">
    <location>
        <begin position="1"/>
        <end position="106"/>
    </location>
</feature>
<evidence type="ECO:0000313" key="3">
    <source>
        <dbReference type="EMBL" id="VFT91030.1"/>
    </source>
</evidence>
<protein>
    <submittedName>
        <fullName evidence="3">Aste57867_14205 protein</fullName>
    </submittedName>
</protein>
<name>A0A485L2B5_9STRA</name>
<organism evidence="3 4">
    <name type="scientific">Aphanomyces stellatus</name>
    <dbReference type="NCBI Taxonomy" id="120398"/>
    <lineage>
        <taxon>Eukaryota</taxon>
        <taxon>Sar</taxon>
        <taxon>Stramenopiles</taxon>
        <taxon>Oomycota</taxon>
        <taxon>Saprolegniomycetes</taxon>
        <taxon>Saprolegniales</taxon>
        <taxon>Verrucalvaceae</taxon>
        <taxon>Aphanomyces</taxon>
    </lineage>
</organism>
<gene>
    <name evidence="3" type="primary">Aste57867_14205</name>
    <name evidence="2" type="ORF">As57867_014154</name>
    <name evidence="3" type="ORF">ASTE57867_14205</name>
</gene>
<evidence type="ECO:0000313" key="4">
    <source>
        <dbReference type="Proteomes" id="UP000332933"/>
    </source>
</evidence>
<sequence>MEPRSSIDCLVYSDSAQDADHIESASSTDDPSESRPDDRNSSNLDELTEARPMFVDFESLATQPHDSSQHEPFSSQAEACDLSLAPPRKSDDRNSSRLDELTEARSMSEDYENFVTHSSQLVSYQGHTVTRKQGLAT</sequence>
<dbReference type="Proteomes" id="UP000332933">
    <property type="component" value="Unassembled WGS sequence"/>
</dbReference>
<dbReference type="EMBL" id="CAADRA010005550">
    <property type="protein sequence ID" value="VFT91030.1"/>
    <property type="molecule type" value="Genomic_DNA"/>
</dbReference>
<proteinExistence type="predicted"/>
<feature type="compositionally biased region" description="Basic and acidic residues" evidence="1">
    <location>
        <begin position="88"/>
        <end position="106"/>
    </location>
</feature>
<evidence type="ECO:0000313" key="2">
    <source>
        <dbReference type="EMBL" id="KAF0694950.1"/>
    </source>
</evidence>
<dbReference type="AlphaFoldDB" id="A0A485L2B5"/>
<dbReference type="EMBL" id="VJMH01005529">
    <property type="protein sequence ID" value="KAF0694950.1"/>
    <property type="molecule type" value="Genomic_DNA"/>
</dbReference>
<evidence type="ECO:0000256" key="1">
    <source>
        <dbReference type="SAM" id="MobiDB-lite"/>
    </source>
</evidence>